<dbReference type="SUPFAM" id="SSF55073">
    <property type="entry name" value="Nucleotide cyclase"/>
    <property type="match status" value="1"/>
</dbReference>
<dbReference type="SUPFAM" id="SSF53850">
    <property type="entry name" value="Periplasmic binding protein-like II"/>
    <property type="match status" value="1"/>
</dbReference>
<dbReference type="FunFam" id="3.30.70.1230:FF:000030">
    <property type="entry name" value="Si:ch211-215j19.12"/>
    <property type="match status" value="1"/>
</dbReference>
<evidence type="ECO:0000256" key="3">
    <source>
        <dbReference type="ARBA" id="ARBA00022527"/>
    </source>
</evidence>
<feature type="chain" id="PRO_5042157107" description="guanylate cyclase" evidence="15">
    <location>
        <begin position="24"/>
        <end position="1338"/>
    </location>
</feature>
<dbReference type="InterPro" id="IPR001054">
    <property type="entry name" value="A/G_cyclase"/>
</dbReference>
<dbReference type="PROSITE" id="PS50125">
    <property type="entry name" value="GUANYLATE_CYCLASE_2"/>
    <property type="match status" value="1"/>
</dbReference>
<sequence>MREFLSYLCIALAALGSLPRSKSEYLDMEGWTADKHWAVGDINCTHGLREFNKHTQKRVYTVGVHAPSGIDKAWTEFNMTFETYLTEVVGKRFDPPIEFKMKPSEWPLLDWIDNAEDVDFMYSDTGLYSCIGTELGAQPLATTIASLESRGREYELDSYGGTILALASNTAVNTIEDLKDKVIAGQAFSVFAAGQSQFYVMHKAGLDYIMDPKQVIFTGNHDETVQGVLSGRWDVGFVPSGRAERTVDEATGEYIDSNIFKVIEPKIAIMNNGDLFPFLHSTPVFPEWPLFAKNEVDGIVSEEVAIAMMEFGAHKRVGKLMHQCVEDAETAEELELCNTMPPVYFDPAARCDTTRELAELAYHAGMEGHHSGMRPAKSHFQVRTMQQDAGFIIRDDINSNWRCERASRTYNGITCPVGHYKIAEDKFDTHCYKKGLPCPEGATCYCRPCIKAYEVDVFPWNTEIEGVVTEDHDRCEKMSLCGEGEQNEDVVFHAYDNLERTNATVTALVHLGQESRYLDVIHNAGGFNQYEFTFSHGKRGVAILEVFFDGVQIPESPFRIQVSEKTCPARRMDANENGVCECSSSAINIFGECISEGAFAGIVSGICVLIGFVVALFYIAYKKKKNDEVWHVSAEELHFSHPVEIVGQGAFGVVLLAEYRGTNVAIKRVLAKKDRNVRNGSVASIGSVGGRSVSDEDVQEDVETGEAGGTASGTNSGFGDLDFLGGFSFKRTKRGPFGRLFGRRHKDDSAKHNLSILGSASAGGASMSRGIATWLFPSCNETARRQEQFKEEMRLLSRLRHPCITTVMGAVMNGFEPMMVMEYMENGSLYDLLRNESFFMGGEIILQVIRDIAQGLRFLHSSKPAILHGDLKAKNILIDSRFRAKVCDFGLAVKGKNDLSGTLYWLAPEYLRRRSEYNSTCDIYSVGMILYEIYSRKTPYEGEPLRKVLRKVCDPRINYRPAVPGTCPKRMAEIMTRCWSSDASYRHPAKDLDMIFGEMTSRDADPLLEETNTRVRTEVATGDMLYKVFPKKVADQLRHGEKVEPENHDNVTIFFSDIVRFTDISRALSPVKVCKMLDRLYLAFDNLSTKHGVFKVETIGDAWMGVTNLEGNQATSHAKRVAEFAIDAVKAAGKVLIDEDDPSAGYIHIRVGFHSGPVVSNVIGSLNPRYGLFGDTVNTSSRMESLSVSGRIHCSEASAKLLKEQAPDLPLKKRGKVAVKGKGNMVTYWVGNSSDPPKTSGQHAPGAFDDPRPVVNFHAEPHILTPSSPRANVSVYRNAITPPATRSKISLLNPSRRKTRPGTTKYSRELAPPDYEEKEADSSSGGERRRMYLRSTSQ</sequence>
<comment type="caution">
    <text evidence="18">The sequence shown here is derived from an EMBL/GenBank/DDBJ whole genome shotgun (WGS) entry which is preliminary data.</text>
</comment>
<dbReference type="InterPro" id="IPR011009">
    <property type="entry name" value="Kinase-like_dom_sf"/>
</dbReference>
<dbReference type="InterPro" id="IPR017441">
    <property type="entry name" value="Protein_kinase_ATP_BS"/>
</dbReference>
<feature type="repeat" description="Filamin" evidence="11">
    <location>
        <begin position="528"/>
        <end position="562"/>
    </location>
</feature>
<keyword evidence="19" id="KW-1185">Reference proteome</keyword>
<dbReference type="EMBL" id="CAKOGP040001958">
    <property type="protein sequence ID" value="CAJ1957993.1"/>
    <property type="molecule type" value="Genomic_DNA"/>
</dbReference>
<feature type="compositionally biased region" description="Acidic residues" evidence="13">
    <location>
        <begin position="695"/>
        <end position="704"/>
    </location>
</feature>
<evidence type="ECO:0000256" key="8">
    <source>
        <dbReference type="ARBA" id="ARBA00023136"/>
    </source>
</evidence>
<feature type="region of interest" description="Disordered" evidence="13">
    <location>
        <begin position="687"/>
        <end position="714"/>
    </location>
</feature>
<dbReference type="Gene3D" id="3.30.70.1230">
    <property type="entry name" value="Nucleotide cyclase"/>
    <property type="match status" value="1"/>
</dbReference>
<keyword evidence="3" id="KW-0723">Serine/threonine-protein kinase</keyword>
<dbReference type="Gene3D" id="3.40.190.10">
    <property type="entry name" value="Periplasmic binding protein-like II"/>
    <property type="match status" value="1"/>
</dbReference>
<dbReference type="GO" id="GO:0004383">
    <property type="term" value="F:guanylate cyclase activity"/>
    <property type="evidence" value="ECO:0007669"/>
    <property type="project" value="UniProtKB-EC"/>
</dbReference>
<keyword evidence="3" id="KW-0418">Kinase</keyword>
<feature type="domain" description="Guanylate cyclase" evidence="17">
    <location>
        <begin position="1052"/>
        <end position="1184"/>
    </location>
</feature>
<evidence type="ECO:0000256" key="12">
    <source>
        <dbReference type="PROSITE-ProRule" id="PRU10141"/>
    </source>
</evidence>
<feature type="transmembrane region" description="Helical" evidence="14">
    <location>
        <begin position="598"/>
        <end position="621"/>
    </location>
</feature>
<keyword evidence="7 14" id="KW-1133">Transmembrane helix</keyword>
<keyword evidence="4 14" id="KW-0812">Transmembrane</keyword>
<dbReference type="SUPFAM" id="SSF56112">
    <property type="entry name" value="Protein kinase-like (PK-like)"/>
    <property type="match status" value="1"/>
</dbReference>
<proteinExistence type="predicted"/>
<dbReference type="GO" id="GO:0004016">
    <property type="term" value="F:adenylate cyclase activity"/>
    <property type="evidence" value="ECO:0007669"/>
    <property type="project" value="TreeGrafter"/>
</dbReference>
<evidence type="ECO:0000256" key="9">
    <source>
        <dbReference type="ARBA" id="ARBA00023239"/>
    </source>
</evidence>
<accession>A0AAD2FZE5</accession>
<dbReference type="CDD" id="cd07302">
    <property type="entry name" value="CHD"/>
    <property type="match status" value="1"/>
</dbReference>
<evidence type="ECO:0000256" key="7">
    <source>
        <dbReference type="ARBA" id="ARBA00022989"/>
    </source>
</evidence>
<dbReference type="GO" id="GO:0005886">
    <property type="term" value="C:plasma membrane"/>
    <property type="evidence" value="ECO:0007669"/>
    <property type="project" value="TreeGrafter"/>
</dbReference>
<evidence type="ECO:0000256" key="14">
    <source>
        <dbReference type="SAM" id="Phobius"/>
    </source>
</evidence>
<dbReference type="PANTHER" id="PTHR11920:SF335">
    <property type="entry name" value="GUANYLATE CYCLASE"/>
    <property type="match status" value="1"/>
</dbReference>
<dbReference type="InterPro" id="IPR001245">
    <property type="entry name" value="Ser-Thr/Tyr_kinase_cat_dom"/>
</dbReference>
<dbReference type="PROSITE" id="PS00108">
    <property type="entry name" value="PROTEIN_KINASE_ST"/>
    <property type="match status" value="1"/>
</dbReference>
<dbReference type="GO" id="GO:0007168">
    <property type="term" value="P:receptor guanylyl cyclase signaling pathway"/>
    <property type="evidence" value="ECO:0007669"/>
    <property type="project" value="TreeGrafter"/>
</dbReference>
<dbReference type="GO" id="GO:0001653">
    <property type="term" value="F:peptide receptor activity"/>
    <property type="evidence" value="ECO:0007669"/>
    <property type="project" value="TreeGrafter"/>
</dbReference>
<dbReference type="PROSITE" id="PS00107">
    <property type="entry name" value="PROTEIN_KINASE_ATP"/>
    <property type="match status" value="1"/>
</dbReference>
<keyword evidence="3" id="KW-0808">Transferase</keyword>
<dbReference type="Gene3D" id="1.10.510.10">
    <property type="entry name" value="Transferase(Phosphotransferase) domain 1"/>
    <property type="match status" value="1"/>
</dbReference>
<feature type="region of interest" description="Disordered" evidence="13">
    <location>
        <begin position="1292"/>
        <end position="1338"/>
    </location>
</feature>
<feature type="domain" description="Protein kinase" evidence="16">
    <location>
        <begin position="640"/>
        <end position="1008"/>
    </location>
</feature>
<evidence type="ECO:0000256" key="11">
    <source>
        <dbReference type="PROSITE-ProRule" id="PRU00087"/>
    </source>
</evidence>
<dbReference type="SMART" id="SM00220">
    <property type="entry name" value="S_TKc"/>
    <property type="match status" value="1"/>
</dbReference>
<name>A0AAD2FZE5_9STRA</name>
<evidence type="ECO:0000256" key="10">
    <source>
        <dbReference type="ARBA" id="ARBA00023293"/>
    </source>
</evidence>
<evidence type="ECO:0000259" key="16">
    <source>
        <dbReference type="PROSITE" id="PS50011"/>
    </source>
</evidence>
<dbReference type="InterPro" id="IPR029787">
    <property type="entry name" value="Nucleotide_cyclase"/>
</dbReference>
<dbReference type="PRINTS" id="PR00109">
    <property type="entry name" value="TYRKINASE"/>
</dbReference>
<feature type="signal peptide" evidence="15">
    <location>
        <begin position="1"/>
        <end position="23"/>
    </location>
</feature>
<evidence type="ECO:0000313" key="19">
    <source>
        <dbReference type="Proteomes" id="UP001295423"/>
    </source>
</evidence>
<protein>
    <recommendedName>
        <fullName evidence="2">guanylate cyclase</fullName>
        <ecNumber evidence="2">4.6.1.2</ecNumber>
    </recommendedName>
</protein>
<dbReference type="PANTHER" id="PTHR11920">
    <property type="entry name" value="GUANYLYL CYCLASE"/>
    <property type="match status" value="1"/>
</dbReference>
<dbReference type="InterPro" id="IPR000719">
    <property type="entry name" value="Prot_kinase_dom"/>
</dbReference>
<evidence type="ECO:0000256" key="4">
    <source>
        <dbReference type="ARBA" id="ARBA00022692"/>
    </source>
</evidence>
<dbReference type="Pfam" id="PF12974">
    <property type="entry name" value="Phosphonate-bd"/>
    <property type="match status" value="1"/>
</dbReference>
<feature type="region of interest" description="Disordered" evidence="13">
    <location>
        <begin position="1231"/>
        <end position="1254"/>
    </location>
</feature>
<comment type="subcellular location">
    <subcellularLocation>
        <location evidence="1">Membrane</location>
        <topology evidence="1">Single-pass membrane protein</topology>
    </subcellularLocation>
</comment>
<dbReference type="GO" id="GO:0005524">
    <property type="term" value="F:ATP binding"/>
    <property type="evidence" value="ECO:0007669"/>
    <property type="project" value="UniProtKB-UniRule"/>
</dbReference>
<dbReference type="SMART" id="SM00044">
    <property type="entry name" value="CYCc"/>
    <property type="match status" value="1"/>
</dbReference>
<keyword evidence="8 14" id="KW-0472">Membrane</keyword>
<evidence type="ECO:0000256" key="2">
    <source>
        <dbReference type="ARBA" id="ARBA00012202"/>
    </source>
</evidence>
<evidence type="ECO:0000256" key="5">
    <source>
        <dbReference type="ARBA" id="ARBA00022741"/>
    </source>
</evidence>
<keyword evidence="10" id="KW-0141">cGMP biosynthesis</keyword>
<dbReference type="Pfam" id="PF00211">
    <property type="entry name" value="Guanylate_cyc"/>
    <property type="match status" value="1"/>
</dbReference>
<dbReference type="EC" id="4.6.1.2" evidence="2"/>
<feature type="binding site" evidence="12">
    <location>
        <position position="673"/>
    </location>
    <ligand>
        <name>ATP</name>
        <dbReference type="ChEBI" id="CHEBI:30616"/>
    </ligand>
</feature>
<dbReference type="InterPro" id="IPR017868">
    <property type="entry name" value="Filamin/ABP280_repeat-like"/>
</dbReference>
<dbReference type="PROSITE" id="PS50011">
    <property type="entry name" value="PROTEIN_KINASE_DOM"/>
    <property type="match status" value="1"/>
</dbReference>
<dbReference type="GO" id="GO:0035556">
    <property type="term" value="P:intracellular signal transduction"/>
    <property type="evidence" value="ECO:0007669"/>
    <property type="project" value="InterPro"/>
</dbReference>
<evidence type="ECO:0000256" key="15">
    <source>
        <dbReference type="SAM" id="SignalP"/>
    </source>
</evidence>
<reference evidence="18" key="1">
    <citation type="submission" date="2023-08" db="EMBL/GenBank/DDBJ databases">
        <authorList>
            <person name="Audoor S."/>
            <person name="Bilcke G."/>
        </authorList>
    </citation>
    <scope>NUCLEOTIDE SEQUENCE</scope>
</reference>
<keyword evidence="6 12" id="KW-0067">ATP-binding</keyword>
<dbReference type="InterPro" id="IPR050401">
    <property type="entry name" value="Cyclic_nucleotide_synthase"/>
</dbReference>
<dbReference type="InterPro" id="IPR008271">
    <property type="entry name" value="Ser/Thr_kinase_AS"/>
</dbReference>
<evidence type="ECO:0000256" key="6">
    <source>
        <dbReference type="ARBA" id="ARBA00022840"/>
    </source>
</evidence>
<evidence type="ECO:0000259" key="17">
    <source>
        <dbReference type="PROSITE" id="PS50125"/>
    </source>
</evidence>
<organism evidence="18 19">
    <name type="scientific">Cylindrotheca closterium</name>
    <dbReference type="NCBI Taxonomy" id="2856"/>
    <lineage>
        <taxon>Eukaryota</taxon>
        <taxon>Sar</taxon>
        <taxon>Stramenopiles</taxon>
        <taxon>Ochrophyta</taxon>
        <taxon>Bacillariophyta</taxon>
        <taxon>Bacillariophyceae</taxon>
        <taxon>Bacillariophycidae</taxon>
        <taxon>Bacillariales</taxon>
        <taxon>Bacillariaceae</taxon>
        <taxon>Cylindrotheca</taxon>
    </lineage>
</organism>
<evidence type="ECO:0000313" key="18">
    <source>
        <dbReference type="EMBL" id="CAJ1957993.1"/>
    </source>
</evidence>
<dbReference type="PROSITE" id="PS50194">
    <property type="entry name" value="FILAMIN_REPEAT"/>
    <property type="match status" value="1"/>
</dbReference>
<evidence type="ECO:0000256" key="13">
    <source>
        <dbReference type="SAM" id="MobiDB-lite"/>
    </source>
</evidence>
<keyword evidence="15" id="KW-0732">Signal</keyword>
<dbReference type="GO" id="GO:0004674">
    <property type="term" value="F:protein serine/threonine kinase activity"/>
    <property type="evidence" value="ECO:0007669"/>
    <property type="project" value="UniProtKB-KW"/>
</dbReference>
<dbReference type="Pfam" id="PF07714">
    <property type="entry name" value="PK_Tyr_Ser-Thr"/>
    <property type="match status" value="1"/>
</dbReference>
<keyword evidence="9" id="KW-0456">Lyase</keyword>
<keyword evidence="5 12" id="KW-0547">Nucleotide-binding</keyword>
<feature type="compositionally biased region" description="Polar residues" evidence="13">
    <location>
        <begin position="1231"/>
        <end position="1242"/>
    </location>
</feature>
<dbReference type="Proteomes" id="UP001295423">
    <property type="component" value="Unassembled WGS sequence"/>
</dbReference>
<dbReference type="Gene3D" id="3.30.200.20">
    <property type="entry name" value="Phosphorylase Kinase, domain 1"/>
    <property type="match status" value="1"/>
</dbReference>
<evidence type="ECO:0000256" key="1">
    <source>
        <dbReference type="ARBA" id="ARBA00004167"/>
    </source>
</evidence>
<gene>
    <name evidence="18" type="ORF">CYCCA115_LOCUS16979</name>
</gene>